<keyword evidence="2" id="KW-1185">Reference proteome</keyword>
<reference evidence="2" key="1">
    <citation type="submission" date="2016-12" db="EMBL/GenBank/DDBJ databases">
        <title>Complete Genome Sequence of Beggiatoa leptomitiformis D-401.</title>
        <authorList>
            <person name="Fomenkov A."/>
            <person name="Vincze T."/>
            <person name="Grabovich M."/>
            <person name="Anton B.P."/>
            <person name="Dubinina G."/>
            <person name="Orlova M."/>
            <person name="Belousova E."/>
            <person name="Roberts R.J."/>
        </authorList>
    </citation>
    <scope>NUCLEOTIDE SEQUENCE [LARGE SCALE GENOMIC DNA]</scope>
    <source>
        <strain evidence="2">D-401</strain>
    </source>
</reference>
<dbReference type="EMBL" id="CP018889">
    <property type="protein sequence ID" value="QGX04029.1"/>
    <property type="molecule type" value="Genomic_DNA"/>
</dbReference>
<protein>
    <submittedName>
        <fullName evidence="1">Uncharacterized protein</fullName>
    </submittedName>
</protein>
<gene>
    <name evidence="1" type="ORF">BLE401_18405</name>
</gene>
<evidence type="ECO:0000313" key="2">
    <source>
        <dbReference type="Proteomes" id="UP000234271"/>
    </source>
</evidence>
<dbReference type="OrthoDB" id="5628958at2"/>
<proteinExistence type="predicted"/>
<accession>A0A650GDZ2</accession>
<dbReference type="RefSeq" id="WP_161575411.1">
    <property type="nucleotide sequence ID" value="NZ_CP012373.2"/>
</dbReference>
<organism evidence="1 2">
    <name type="scientific">Beggiatoa leptomitoformis</name>
    <dbReference type="NCBI Taxonomy" id="288004"/>
    <lineage>
        <taxon>Bacteria</taxon>
        <taxon>Pseudomonadati</taxon>
        <taxon>Pseudomonadota</taxon>
        <taxon>Gammaproteobacteria</taxon>
        <taxon>Thiotrichales</taxon>
        <taxon>Thiotrichaceae</taxon>
        <taxon>Beggiatoa</taxon>
    </lineage>
</organism>
<evidence type="ECO:0000313" key="1">
    <source>
        <dbReference type="EMBL" id="QGX04029.1"/>
    </source>
</evidence>
<dbReference type="Proteomes" id="UP000234271">
    <property type="component" value="Chromosome"/>
</dbReference>
<dbReference type="AlphaFoldDB" id="A0A650GDZ2"/>
<sequence>MSKKSASIEQFARYQALLGNARLASSACRVQADLSGGRSSISQAELGE</sequence>
<name>A0A650GDZ2_9GAMM</name>